<feature type="binding site" evidence="7">
    <location>
        <begin position="75"/>
        <end position="77"/>
    </location>
    <ligand>
        <name>FMN</name>
        <dbReference type="ChEBI" id="CHEBI:58210"/>
    </ligand>
</feature>
<dbReference type="Pfam" id="PF01070">
    <property type="entry name" value="FMN_dh"/>
    <property type="match status" value="2"/>
</dbReference>
<feature type="binding site" evidence="7">
    <location>
        <position position="128"/>
    </location>
    <ligand>
        <name>glyoxylate</name>
        <dbReference type="ChEBI" id="CHEBI:36655"/>
    </ligand>
</feature>
<evidence type="ECO:0000256" key="5">
    <source>
        <dbReference type="ARBA" id="ARBA00024042"/>
    </source>
</evidence>
<dbReference type="CDD" id="cd02809">
    <property type="entry name" value="alpha_hydroxyacid_oxid_FMN"/>
    <property type="match status" value="1"/>
</dbReference>
<sequence>MSAQTTAQWQENARRILPPQVWEYLQHVADGGTEAASQAWDKLALYPAILRGVQSVRTDATILGVDVALPVLTTPNGRATRYHPDGELAVLQGAAKAGTIAVLPSSVIDSTPELARRVPTARWWQQLYVTHDRALMADRMAMLRAAGCRALVLTADLLPDGRPAPPPPPPAEWETIATGMGEPMFTGAGLDDLAWLAAHAAMPVIVKGVLRADDARLCLANGADAIIVSNHGGNQLSGAIDTATALRPVIEGCGPHTVLVDGGIRNGTSVLKALAMGAAGVLVGRPTSHALAVSGADGVHDLLCSLGSELARAMTLCGVASTTSVAGASLLSAGDKCRSTPT</sequence>
<comment type="similarity">
    <text evidence="5">Belongs to the FMN-dependent alpha-hydroxy acid dehydrogenase family.</text>
</comment>
<dbReference type="InterPro" id="IPR000262">
    <property type="entry name" value="FMN-dep_DH"/>
</dbReference>
<feature type="binding site" evidence="7">
    <location>
        <position position="24"/>
    </location>
    <ligand>
        <name>glyoxylate</name>
        <dbReference type="ChEBI" id="CHEBI:36655"/>
    </ligand>
</feature>
<dbReference type="PANTHER" id="PTHR10578">
    <property type="entry name" value="S -2-HYDROXY-ACID OXIDASE-RELATED"/>
    <property type="match status" value="1"/>
</dbReference>
<accession>T0IXA0</accession>
<dbReference type="eggNOG" id="COG1304">
    <property type="taxonomic scope" value="Bacteria"/>
</dbReference>
<keyword evidence="4" id="KW-0560">Oxidoreductase</keyword>
<dbReference type="GO" id="GO:0010181">
    <property type="term" value="F:FMN binding"/>
    <property type="evidence" value="ECO:0007669"/>
    <property type="project" value="InterPro"/>
</dbReference>
<proteinExistence type="inferred from homology"/>
<evidence type="ECO:0000256" key="2">
    <source>
        <dbReference type="ARBA" id="ARBA00022630"/>
    </source>
</evidence>
<feature type="binding site" evidence="7">
    <location>
        <position position="154"/>
    </location>
    <ligand>
        <name>FMN</name>
        <dbReference type="ChEBI" id="CHEBI:58210"/>
    </ligand>
</feature>
<comment type="caution">
    <text evidence="9">The sequence shown here is derived from an EMBL/GenBank/DDBJ whole genome shotgun (WGS) entry which is preliminary data.</text>
</comment>
<feature type="active site" description="Proton acceptor" evidence="6">
    <location>
        <position position="231"/>
    </location>
</feature>
<dbReference type="SUPFAM" id="SSF51395">
    <property type="entry name" value="FMN-linked oxidoreductases"/>
    <property type="match status" value="1"/>
</dbReference>
<protein>
    <recommendedName>
        <fullName evidence="8">FMN hydroxy acid dehydrogenase domain-containing protein</fullName>
    </recommendedName>
</protein>
<evidence type="ECO:0000313" key="10">
    <source>
        <dbReference type="Proteomes" id="UP000015527"/>
    </source>
</evidence>
<feature type="binding site" evidence="7">
    <location>
        <position position="126"/>
    </location>
    <ligand>
        <name>FMN</name>
        <dbReference type="ChEBI" id="CHEBI:58210"/>
    </ligand>
</feature>
<dbReference type="RefSeq" id="WP_021234414.1">
    <property type="nucleotide sequence ID" value="NZ_ATHL01000082.1"/>
</dbReference>
<evidence type="ECO:0000256" key="4">
    <source>
        <dbReference type="ARBA" id="ARBA00023002"/>
    </source>
</evidence>
<keyword evidence="3 7" id="KW-0288">FMN</keyword>
<dbReference type="PATRIC" id="fig|1096930.3.peg.2574"/>
<reference evidence="9 10" key="1">
    <citation type="journal article" date="2013" name="Genome Announc.">
        <title>Genome Sequence of Novosphingobium lindaniclasticum LE124T, Isolated from a Hexachlorocyclohexane Dumpsite.</title>
        <authorList>
            <person name="Saxena A."/>
            <person name="Nayyar N."/>
            <person name="Sangwan N."/>
            <person name="Kumari R."/>
            <person name="Khurana J.P."/>
            <person name="Lal R."/>
        </authorList>
    </citation>
    <scope>NUCLEOTIDE SEQUENCE [LARGE SCALE GENOMIC DNA]</scope>
    <source>
        <strain evidence="9 10">LE124</strain>
    </source>
</reference>
<dbReference type="PIRSF" id="PIRSF000138">
    <property type="entry name" value="Al-hdrx_acd_dh"/>
    <property type="match status" value="1"/>
</dbReference>
<evidence type="ECO:0000256" key="7">
    <source>
        <dbReference type="PIRSR" id="PIRSR000138-2"/>
    </source>
</evidence>
<dbReference type="PANTHER" id="PTHR10578:SF107">
    <property type="entry name" value="2-HYDROXYACID OXIDASE 1"/>
    <property type="match status" value="1"/>
</dbReference>
<evidence type="ECO:0000313" key="9">
    <source>
        <dbReference type="EMBL" id="EQB14289.1"/>
    </source>
</evidence>
<organism evidence="9 10">
    <name type="scientific">Novosphingobium lindaniclasticum LE124</name>
    <dbReference type="NCBI Taxonomy" id="1096930"/>
    <lineage>
        <taxon>Bacteria</taxon>
        <taxon>Pseudomonadati</taxon>
        <taxon>Pseudomonadota</taxon>
        <taxon>Alphaproteobacteria</taxon>
        <taxon>Sphingomonadales</taxon>
        <taxon>Sphingomonadaceae</taxon>
        <taxon>Novosphingobium</taxon>
    </lineage>
</organism>
<dbReference type="GO" id="GO:0016491">
    <property type="term" value="F:oxidoreductase activity"/>
    <property type="evidence" value="ECO:0007669"/>
    <property type="project" value="UniProtKB-KW"/>
</dbReference>
<dbReference type="PROSITE" id="PS51349">
    <property type="entry name" value="FMN_HYDROXY_ACID_DH_2"/>
    <property type="match status" value="1"/>
</dbReference>
<dbReference type="Proteomes" id="UP000015527">
    <property type="component" value="Unassembled WGS sequence"/>
</dbReference>
<dbReference type="InterPro" id="IPR012133">
    <property type="entry name" value="Alpha-hydoxy_acid_DH_FMN"/>
</dbReference>
<evidence type="ECO:0000256" key="3">
    <source>
        <dbReference type="ARBA" id="ARBA00022643"/>
    </source>
</evidence>
<feature type="domain" description="FMN hydroxy acid dehydrogenase" evidence="8">
    <location>
        <begin position="1"/>
        <end position="335"/>
    </location>
</feature>
<dbReference type="EMBL" id="ATHL01000082">
    <property type="protein sequence ID" value="EQB14289.1"/>
    <property type="molecule type" value="Genomic_DNA"/>
</dbReference>
<name>T0IXA0_9SPHN</name>
<keyword evidence="10" id="KW-1185">Reference proteome</keyword>
<comment type="cofactor">
    <cofactor evidence="1">
        <name>FMN</name>
        <dbReference type="ChEBI" id="CHEBI:58210"/>
    </cofactor>
</comment>
<dbReference type="AlphaFoldDB" id="T0IXA0"/>
<dbReference type="InterPro" id="IPR037396">
    <property type="entry name" value="FMN_HAD"/>
</dbReference>
<evidence type="ECO:0000256" key="1">
    <source>
        <dbReference type="ARBA" id="ARBA00001917"/>
    </source>
</evidence>
<evidence type="ECO:0000259" key="8">
    <source>
        <dbReference type="PROSITE" id="PS51349"/>
    </source>
</evidence>
<gene>
    <name evidence="9" type="ORF">L284_12910</name>
</gene>
<feature type="binding site" evidence="7">
    <location>
        <begin position="261"/>
        <end position="265"/>
    </location>
    <ligand>
        <name>FMN</name>
        <dbReference type="ChEBI" id="CHEBI:58210"/>
    </ligand>
</feature>
<feature type="binding site" evidence="7">
    <location>
        <position position="207"/>
    </location>
    <ligand>
        <name>FMN</name>
        <dbReference type="ChEBI" id="CHEBI:58210"/>
    </ligand>
</feature>
<evidence type="ECO:0000256" key="6">
    <source>
        <dbReference type="PIRSR" id="PIRSR000138-1"/>
    </source>
</evidence>
<keyword evidence="2 7" id="KW-0285">Flavoprotein</keyword>
<feature type="binding site" evidence="7">
    <location>
        <position position="229"/>
    </location>
    <ligand>
        <name>FMN</name>
        <dbReference type="ChEBI" id="CHEBI:58210"/>
    </ligand>
</feature>
<dbReference type="InterPro" id="IPR013785">
    <property type="entry name" value="Aldolase_TIM"/>
</dbReference>
<dbReference type="OrthoDB" id="9770452at2"/>
<feature type="binding site" evidence="7">
    <location>
        <begin position="284"/>
        <end position="285"/>
    </location>
    <ligand>
        <name>FMN</name>
        <dbReference type="ChEBI" id="CHEBI:58210"/>
    </ligand>
</feature>
<dbReference type="Gene3D" id="3.20.20.70">
    <property type="entry name" value="Aldolase class I"/>
    <property type="match status" value="1"/>
</dbReference>
<feature type="binding site" evidence="7">
    <location>
        <position position="231"/>
    </location>
    <ligand>
        <name>glyoxylate</name>
        <dbReference type="ChEBI" id="CHEBI:36655"/>
    </ligand>
</feature>